<keyword evidence="1" id="KW-1133">Transmembrane helix</keyword>
<dbReference type="Proteomes" id="UP000502248">
    <property type="component" value="Chromosome"/>
</dbReference>
<feature type="transmembrane region" description="Helical" evidence="1">
    <location>
        <begin position="9"/>
        <end position="27"/>
    </location>
</feature>
<protein>
    <submittedName>
        <fullName evidence="2">DUF2752 domain-containing protein</fullName>
    </submittedName>
</protein>
<dbReference type="EMBL" id="CP051680">
    <property type="protein sequence ID" value="QJD88444.1"/>
    <property type="molecule type" value="Genomic_DNA"/>
</dbReference>
<feature type="transmembrane region" description="Helical" evidence="1">
    <location>
        <begin position="98"/>
        <end position="121"/>
    </location>
</feature>
<dbReference type="Pfam" id="PF10825">
    <property type="entry name" value="DUF2752"/>
    <property type="match status" value="1"/>
</dbReference>
<keyword evidence="1" id="KW-0472">Membrane</keyword>
<keyword evidence="3" id="KW-1185">Reference proteome</keyword>
<name>A0A7Z2ZQS6_9BACL</name>
<evidence type="ECO:0000313" key="2">
    <source>
        <dbReference type="EMBL" id="QJD88444.1"/>
    </source>
</evidence>
<dbReference type="InterPro" id="IPR021215">
    <property type="entry name" value="DUF2752"/>
</dbReference>
<accession>A0A7Z2ZQS6</accession>
<evidence type="ECO:0000313" key="3">
    <source>
        <dbReference type="Proteomes" id="UP000502248"/>
    </source>
</evidence>
<feature type="transmembrane region" description="Helical" evidence="1">
    <location>
        <begin position="66"/>
        <end position="86"/>
    </location>
</feature>
<proteinExistence type="predicted"/>
<keyword evidence="1" id="KW-0812">Transmembrane</keyword>
<dbReference type="AlphaFoldDB" id="A0A7Z2ZQS6"/>
<evidence type="ECO:0000256" key="1">
    <source>
        <dbReference type="SAM" id="Phobius"/>
    </source>
</evidence>
<gene>
    <name evidence="2" type="ORF">HH215_32060</name>
</gene>
<sequence length="128" mass="14254">MNPKRRSSLIWGASLGVAGLLYLKVWLPLTHIGIPCPFRELTGLYCPGCGATRAILSLLDLDVHQAYRYNPLIFILLPLFALYFIAHKKRLRIMSNGVMAVMLILTLAFGLLRNIPAYAWLAPAAGQF</sequence>
<dbReference type="KEGG" id="cheb:HH215_32060"/>
<organism evidence="2 3">
    <name type="scientific">Cohnella herbarum</name>
    <dbReference type="NCBI Taxonomy" id="2728023"/>
    <lineage>
        <taxon>Bacteria</taxon>
        <taxon>Bacillati</taxon>
        <taxon>Bacillota</taxon>
        <taxon>Bacilli</taxon>
        <taxon>Bacillales</taxon>
        <taxon>Paenibacillaceae</taxon>
        <taxon>Cohnella</taxon>
    </lineage>
</organism>
<reference evidence="2 3" key="1">
    <citation type="submission" date="2020-04" db="EMBL/GenBank/DDBJ databases">
        <title>Genome sequencing of novel species.</title>
        <authorList>
            <person name="Heo J."/>
            <person name="Kim S.-J."/>
            <person name="Kim J.-S."/>
            <person name="Hong S.-B."/>
            <person name="Kwon S.-W."/>
        </authorList>
    </citation>
    <scope>NUCLEOTIDE SEQUENCE [LARGE SCALE GENOMIC DNA]</scope>
    <source>
        <strain evidence="2 3">MFER-1</strain>
    </source>
</reference>